<dbReference type="SUPFAM" id="SSF143100">
    <property type="entry name" value="TTHA1013/TTHA0281-like"/>
    <property type="match status" value="1"/>
</dbReference>
<dbReference type="AlphaFoldDB" id="A0A2S6CWN5"/>
<dbReference type="PANTHER" id="PTHR34504:SF2">
    <property type="entry name" value="UPF0150 PROTEIN SSL0259"/>
    <property type="match status" value="1"/>
</dbReference>
<sequence>MNHHYSILIQWSDEDQKYVVSFPEFGPYAHTHGETYAEALRNGEEVLELLIEEYQLQGRPLPQPLMVGSSMIIGQ</sequence>
<dbReference type="EMBL" id="PGEM01000036">
    <property type="protein sequence ID" value="PPJ64146.1"/>
    <property type="molecule type" value="Genomic_DNA"/>
</dbReference>
<protein>
    <submittedName>
        <fullName evidence="1">Type II toxin-antitoxin system HicB family antitoxin</fullName>
    </submittedName>
</protein>
<proteinExistence type="predicted"/>
<name>A0A2S6CWN5_9CYAN</name>
<dbReference type="PANTHER" id="PTHR34504">
    <property type="entry name" value="ANTITOXIN HICB"/>
    <property type="match status" value="1"/>
</dbReference>
<comment type="caution">
    <text evidence="1">The sequence shown here is derived from an EMBL/GenBank/DDBJ whole genome shotgun (WGS) entry which is preliminary data.</text>
</comment>
<evidence type="ECO:0000313" key="1">
    <source>
        <dbReference type="EMBL" id="PPJ64146.1"/>
    </source>
</evidence>
<gene>
    <name evidence="1" type="ORF">CUN59_06145</name>
</gene>
<organism evidence="1 2">
    <name type="scientific">Cuspidothrix issatschenkoi CHARLIE-1</name>
    <dbReference type="NCBI Taxonomy" id="2052836"/>
    <lineage>
        <taxon>Bacteria</taxon>
        <taxon>Bacillati</taxon>
        <taxon>Cyanobacteriota</taxon>
        <taxon>Cyanophyceae</taxon>
        <taxon>Nostocales</taxon>
        <taxon>Aphanizomenonaceae</taxon>
        <taxon>Cuspidothrix</taxon>
    </lineage>
</organism>
<dbReference type="Gene3D" id="3.30.160.250">
    <property type="match status" value="1"/>
</dbReference>
<dbReference type="Proteomes" id="UP000239589">
    <property type="component" value="Unassembled WGS sequence"/>
</dbReference>
<keyword evidence="2" id="KW-1185">Reference proteome</keyword>
<dbReference type="RefSeq" id="WP_104387009.1">
    <property type="nucleotide sequence ID" value="NZ_PGEM01000036.1"/>
</dbReference>
<reference evidence="1 2" key="1">
    <citation type="submission" date="2018-02" db="EMBL/GenBank/DDBJ databases">
        <title>Discovery of a pederin family compound in a non-symbiotic bloom-forming cyanobacterium.</title>
        <authorList>
            <person name="Kust A."/>
            <person name="Mares J."/>
            <person name="Jokela J."/>
            <person name="Urajova P."/>
            <person name="Hajek J."/>
            <person name="Saurav K."/>
            <person name="Voracova K."/>
            <person name="Fewer D.P."/>
            <person name="Haapaniemi E."/>
            <person name="Permi P."/>
            <person name="Rehakova K."/>
            <person name="Sivonen K."/>
            <person name="Hrouzek P."/>
        </authorList>
    </citation>
    <scope>NUCLEOTIDE SEQUENCE [LARGE SCALE GENOMIC DNA]</scope>
    <source>
        <strain evidence="1 2">CHARLIE-1</strain>
    </source>
</reference>
<dbReference type="OrthoDB" id="3436513at2"/>
<accession>A0A2S6CWN5</accession>
<dbReference type="InterPro" id="IPR035069">
    <property type="entry name" value="TTHA1013/TTHA0281-like"/>
</dbReference>
<dbReference type="InterPro" id="IPR051404">
    <property type="entry name" value="TA_system_antitoxin"/>
</dbReference>
<evidence type="ECO:0000313" key="2">
    <source>
        <dbReference type="Proteomes" id="UP000239589"/>
    </source>
</evidence>